<dbReference type="EMBL" id="VAWE01000001">
    <property type="protein sequence ID" value="TLQ42024.1"/>
    <property type="molecule type" value="Genomic_DNA"/>
</dbReference>
<protein>
    <submittedName>
        <fullName evidence="3">CHAT domain-containing protein</fullName>
    </submittedName>
</protein>
<dbReference type="AlphaFoldDB" id="A0A5R9E116"/>
<evidence type="ECO:0000313" key="4">
    <source>
        <dbReference type="Proteomes" id="UP000305921"/>
    </source>
</evidence>
<feature type="domain" description="CHAT" evidence="2">
    <location>
        <begin position="24"/>
        <end position="158"/>
    </location>
</feature>
<gene>
    <name evidence="3" type="ORF">FEF34_00960</name>
</gene>
<proteinExistence type="predicted"/>
<dbReference type="OrthoDB" id="4331905at2"/>
<dbReference type="InterPro" id="IPR024983">
    <property type="entry name" value="CHAT_dom"/>
</dbReference>
<sequence length="200" mass="21258">MAYRSTPCRCRGHHWASATRSPTPPASVLEHIRQRAHSTGDSLVIDTSGHSGDLVFASEQALSVTETLTGAGHRVTTLPASDTARRPPGRRAVLAALRRVDGPRILHIAGHGRFDPQHPMKSGIPLGRQSLTARDFSELRLRCELVTVGTRESGMADRRPNSSASHAPWSSPPGATGELGNGTRPVATARESVAAGLSRS</sequence>
<evidence type="ECO:0000256" key="1">
    <source>
        <dbReference type="SAM" id="MobiDB-lite"/>
    </source>
</evidence>
<dbReference type="Proteomes" id="UP000305921">
    <property type="component" value="Unassembled WGS sequence"/>
</dbReference>
<accession>A0A5R9E116</accession>
<feature type="region of interest" description="Disordered" evidence="1">
    <location>
        <begin position="151"/>
        <end position="200"/>
    </location>
</feature>
<reference evidence="3 4" key="1">
    <citation type="submission" date="2019-05" db="EMBL/GenBank/DDBJ databases">
        <title>Streptomyces marianii sp. nov., a novel marine actinomycete from southern coast of India.</title>
        <authorList>
            <person name="Iniyan A.M."/>
            <person name="Wink J."/>
            <person name="Ramprasad E."/>
            <person name="Ramana C.V."/>
            <person name="Bunk B."/>
            <person name="Sproer C."/>
            <person name="Joseph F.-J.R.S."/>
            <person name="Vincent S.G.P."/>
        </authorList>
    </citation>
    <scope>NUCLEOTIDE SEQUENCE [LARGE SCALE GENOMIC DNA]</scope>
    <source>
        <strain evidence="3 4">ICN19</strain>
    </source>
</reference>
<evidence type="ECO:0000313" key="3">
    <source>
        <dbReference type="EMBL" id="TLQ42024.1"/>
    </source>
</evidence>
<keyword evidence="4" id="KW-1185">Reference proteome</keyword>
<name>A0A5R9E116_9ACTN</name>
<feature type="compositionally biased region" description="Low complexity" evidence="1">
    <location>
        <begin position="162"/>
        <end position="175"/>
    </location>
</feature>
<organism evidence="3 4">
    <name type="scientific">Streptomyces marianii</name>
    <dbReference type="NCBI Taxonomy" id="1817406"/>
    <lineage>
        <taxon>Bacteria</taxon>
        <taxon>Bacillati</taxon>
        <taxon>Actinomycetota</taxon>
        <taxon>Actinomycetes</taxon>
        <taxon>Kitasatosporales</taxon>
        <taxon>Streptomycetaceae</taxon>
        <taxon>Streptomyces</taxon>
    </lineage>
</organism>
<dbReference type="Pfam" id="PF12770">
    <property type="entry name" value="CHAT"/>
    <property type="match status" value="1"/>
</dbReference>
<comment type="caution">
    <text evidence="3">The sequence shown here is derived from an EMBL/GenBank/DDBJ whole genome shotgun (WGS) entry which is preliminary data.</text>
</comment>
<evidence type="ECO:0000259" key="2">
    <source>
        <dbReference type="Pfam" id="PF12770"/>
    </source>
</evidence>